<dbReference type="InterPro" id="IPR000210">
    <property type="entry name" value="BTB/POZ_dom"/>
</dbReference>
<dbReference type="PROSITE" id="PS50097">
    <property type="entry name" value="BTB"/>
    <property type="match status" value="1"/>
</dbReference>
<evidence type="ECO:0000256" key="1">
    <source>
        <dbReference type="SAM" id="MobiDB-lite"/>
    </source>
</evidence>
<accession>A0A139APL8</accession>
<dbReference type="GO" id="GO:0019825">
    <property type="term" value="F:oxygen binding"/>
    <property type="evidence" value="ECO:0007669"/>
    <property type="project" value="InterPro"/>
</dbReference>
<evidence type="ECO:0000313" key="3">
    <source>
        <dbReference type="EMBL" id="KXS18594.1"/>
    </source>
</evidence>
<dbReference type="Gene3D" id="3.30.710.10">
    <property type="entry name" value="Potassium Channel Kv1.1, Chain A"/>
    <property type="match status" value="1"/>
</dbReference>
<dbReference type="GO" id="GO:0020037">
    <property type="term" value="F:heme binding"/>
    <property type="evidence" value="ECO:0007669"/>
    <property type="project" value="InterPro"/>
</dbReference>
<dbReference type="EMBL" id="KQ965741">
    <property type="protein sequence ID" value="KXS18594.1"/>
    <property type="molecule type" value="Genomic_DNA"/>
</dbReference>
<dbReference type="SUPFAM" id="SSF54695">
    <property type="entry name" value="POZ domain"/>
    <property type="match status" value="1"/>
</dbReference>
<sequence length="698" mass="76778">MMGNGERPLSPPSGGDLGFYHSTLGQPIGGMPPHAAQTLLSTVSYESSRKSSAPPSSSIGSVNTSGLLPFLTEGRFADALLHIRTSDNKISSLPVHRIILAYRSSFFNELFSNPTQTAGISSKGLPIYHVPILPAHRSRHEVLGLCLWWIYSLDDGEVTLPETKWDQVVGIHRVSDIFRLARLNAYAENLLRTAIEKPTTPTDEIHVIAQEARIWGVPGIERRAMEALMDRVMGSESSDQILATTSFDAFATIAGHTDLVKNFDLVRRYVAIKSKSSHPLDNESINALWSQVPFELLMLPDLDAAYRDPQVPRQFVLRALANKLASEPSALNEASPELFRATLEHGSIPDEHGGTIISPAVGYEVVRNYIATHPGLGESVPDSLWRLVRFAELSAEEFEQAFQDGYAPQNVLLKAMVIKLRSPQSGNMSDVASIPSISSPSLSAAHARPSVHSVPSVTPVATATPMAEPRNSAENRSLHTAGSVKVPYLKLDLDWNALINSKKGHWEDLTVDVTKKQMDDVVTSWSAIKRDDATELFGKLTKECLFSQNPNYERLYSSPESFPFIKIIDTIATQTHRSLGRNHREVVADLFLIGHMHKAKLELGLEDYKAMVAGVVYAIGVVRAHVSEEQRAREARAWQVLLSEMSVLLARGEKMTDEEVKLMMREVHGGGTPVKRGGNYHAGAGRGRPADRDKCSVM</sequence>
<keyword evidence="4" id="KW-1185">Reference proteome</keyword>
<evidence type="ECO:0000259" key="2">
    <source>
        <dbReference type="PROSITE" id="PS50097"/>
    </source>
</evidence>
<dbReference type="Pfam" id="PF00651">
    <property type="entry name" value="BTB"/>
    <property type="match status" value="1"/>
</dbReference>
<protein>
    <recommendedName>
        <fullName evidence="2">BTB domain-containing protein</fullName>
    </recommendedName>
</protein>
<dbReference type="InterPro" id="IPR011333">
    <property type="entry name" value="SKP1/BTB/POZ_sf"/>
</dbReference>
<dbReference type="AlphaFoldDB" id="A0A139APL8"/>
<feature type="domain" description="BTB" evidence="2">
    <location>
        <begin position="77"/>
        <end position="152"/>
    </location>
</feature>
<evidence type="ECO:0000313" key="4">
    <source>
        <dbReference type="Proteomes" id="UP000070544"/>
    </source>
</evidence>
<feature type="region of interest" description="Disordered" evidence="1">
    <location>
        <begin position="448"/>
        <end position="478"/>
    </location>
</feature>
<feature type="compositionally biased region" description="Basic and acidic residues" evidence="1">
    <location>
        <begin position="688"/>
        <end position="698"/>
    </location>
</feature>
<feature type="region of interest" description="Disordered" evidence="1">
    <location>
        <begin position="673"/>
        <end position="698"/>
    </location>
</feature>
<dbReference type="Proteomes" id="UP000070544">
    <property type="component" value="Unassembled WGS sequence"/>
</dbReference>
<name>A0A139APL8_GONPJ</name>
<proteinExistence type="predicted"/>
<organism evidence="3 4">
    <name type="scientific">Gonapodya prolifera (strain JEL478)</name>
    <name type="common">Monoblepharis prolifera</name>
    <dbReference type="NCBI Taxonomy" id="1344416"/>
    <lineage>
        <taxon>Eukaryota</taxon>
        <taxon>Fungi</taxon>
        <taxon>Fungi incertae sedis</taxon>
        <taxon>Chytridiomycota</taxon>
        <taxon>Chytridiomycota incertae sedis</taxon>
        <taxon>Monoblepharidomycetes</taxon>
        <taxon>Monoblepharidales</taxon>
        <taxon>Gonapodyaceae</taxon>
        <taxon>Gonapodya</taxon>
    </lineage>
</organism>
<reference evidence="3 4" key="1">
    <citation type="journal article" date="2015" name="Genome Biol. Evol.">
        <title>Phylogenomic analyses indicate that early fungi evolved digesting cell walls of algal ancestors of land plants.</title>
        <authorList>
            <person name="Chang Y."/>
            <person name="Wang S."/>
            <person name="Sekimoto S."/>
            <person name="Aerts A.L."/>
            <person name="Choi C."/>
            <person name="Clum A."/>
            <person name="LaButti K.M."/>
            <person name="Lindquist E.A."/>
            <person name="Yee Ngan C."/>
            <person name="Ohm R.A."/>
            <person name="Salamov A.A."/>
            <person name="Grigoriev I.V."/>
            <person name="Spatafora J.W."/>
            <person name="Berbee M.L."/>
        </authorList>
    </citation>
    <scope>NUCLEOTIDE SEQUENCE [LARGE SCALE GENOMIC DNA]</scope>
    <source>
        <strain evidence="3 4">JEL478</strain>
    </source>
</reference>
<dbReference type="CDD" id="cd18186">
    <property type="entry name" value="BTB_POZ_ZBTB_KLHL-like"/>
    <property type="match status" value="1"/>
</dbReference>
<dbReference type="InterPro" id="IPR012292">
    <property type="entry name" value="Globin/Proto"/>
</dbReference>
<dbReference type="Gene3D" id="1.10.490.10">
    <property type="entry name" value="Globins"/>
    <property type="match status" value="1"/>
</dbReference>
<dbReference type="OrthoDB" id="45365at2759"/>
<gene>
    <name evidence="3" type="ORF">M427DRAFT_153002</name>
</gene>
<feature type="compositionally biased region" description="Low complexity" evidence="1">
    <location>
        <begin position="448"/>
        <end position="460"/>
    </location>
</feature>